<evidence type="ECO:0000256" key="2">
    <source>
        <dbReference type="ARBA" id="ARBA00011375"/>
    </source>
</evidence>
<keyword evidence="5" id="KW-0802">TPR repeat</keyword>
<dbReference type="OrthoDB" id="69711at2759"/>
<comment type="subcellular location">
    <subcellularLocation>
        <location evidence="1">Cytoplasm</location>
        <location evidence="1">Cytoskeleton</location>
    </subcellularLocation>
</comment>
<dbReference type="GO" id="GO:0005739">
    <property type="term" value="C:mitochondrion"/>
    <property type="evidence" value="ECO:0007669"/>
    <property type="project" value="TreeGrafter"/>
</dbReference>
<dbReference type="Pfam" id="PF21033">
    <property type="entry name" value="RMD1-3"/>
    <property type="match status" value="1"/>
</dbReference>
<dbReference type="RefSeq" id="XP_031561315.1">
    <property type="nucleotide sequence ID" value="XM_031705455.1"/>
</dbReference>
<proteinExistence type="predicted"/>
<gene>
    <name evidence="10 11" type="primary">LOC116297262</name>
</gene>
<comment type="subunit">
    <text evidence="2">Interacts with microtubules.</text>
</comment>
<dbReference type="InterPro" id="IPR011990">
    <property type="entry name" value="TPR-like_helical_dom_sf"/>
</dbReference>
<accession>A0A6P8I9I8</accession>
<protein>
    <recommendedName>
        <fullName evidence="7">Regulator of microtubule dynamics protein 1</fullName>
    </recommendedName>
    <alternativeName>
        <fullName evidence="8">Protein FAM82B</fullName>
    </alternativeName>
</protein>
<dbReference type="SUPFAM" id="SSF48452">
    <property type="entry name" value="TPR-like"/>
    <property type="match status" value="1"/>
</dbReference>
<dbReference type="KEGG" id="aten:116297262"/>
<evidence type="ECO:0000313" key="9">
    <source>
        <dbReference type="Proteomes" id="UP000515163"/>
    </source>
</evidence>
<dbReference type="Gene3D" id="1.25.40.10">
    <property type="entry name" value="Tetratricopeptide repeat domain"/>
    <property type="match status" value="1"/>
</dbReference>
<evidence type="ECO:0000313" key="11">
    <source>
        <dbReference type="RefSeq" id="XP_031561315.1"/>
    </source>
</evidence>
<evidence type="ECO:0000256" key="4">
    <source>
        <dbReference type="ARBA" id="ARBA00022737"/>
    </source>
</evidence>
<keyword evidence="9" id="KW-1185">Reference proteome</keyword>
<keyword evidence="4" id="KW-0677">Repeat</keyword>
<dbReference type="GO" id="GO:0097431">
    <property type="term" value="C:mitotic spindle pole"/>
    <property type="evidence" value="ECO:0007669"/>
    <property type="project" value="TreeGrafter"/>
</dbReference>
<evidence type="ECO:0000256" key="3">
    <source>
        <dbReference type="ARBA" id="ARBA00022490"/>
    </source>
</evidence>
<evidence type="ECO:0000256" key="8">
    <source>
        <dbReference type="ARBA" id="ARBA00041958"/>
    </source>
</evidence>
<evidence type="ECO:0000256" key="5">
    <source>
        <dbReference type="ARBA" id="ARBA00022803"/>
    </source>
</evidence>
<organism evidence="9 11">
    <name type="scientific">Actinia tenebrosa</name>
    <name type="common">Australian red waratah sea anemone</name>
    <dbReference type="NCBI Taxonomy" id="6105"/>
    <lineage>
        <taxon>Eukaryota</taxon>
        <taxon>Metazoa</taxon>
        <taxon>Cnidaria</taxon>
        <taxon>Anthozoa</taxon>
        <taxon>Hexacorallia</taxon>
        <taxon>Actiniaria</taxon>
        <taxon>Actiniidae</taxon>
        <taxon>Actinia</taxon>
    </lineage>
</organism>
<dbReference type="PANTHER" id="PTHR16056:SF16">
    <property type="entry name" value="REGULATOR OF MICROTUBULE DYNAMICS PROTEIN 1"/>
    <property type="match status" value="1"/>
</dbReference>
<sequence>MFPAPPLVAFSLFGATSKVESKKEVSDEELAIIESDRLFDTNEINDLYKLLSKYRESKNADILWKLARAARNKAELCKNYDDKKAFTFEALDFAKRSVELDDSNFACHKWYGITLSNAGDFEGTKVKIQNAYKIRDEFQRAIELNSTDPTCRYLLGLWCFTFADMPWYQHKIAAAIFSTPPSSTYREALDHFEMAESLQADFFSKNHLMIGKTNLRLKKKEEAKIWLSKAANCICKTVDDEQAKAEAEELLKTI</sequence>
<dbReference type="RefSeq" id="XP_031561314.1">
    <property type="nucleotide sequence ID" value="XM_031705454.1"/>
</dbReference>
<dbReference type="AlphaFoldDB" id="A0A6P8I9I8"/>
<dbReference type="GeneID" id="116297262"/>
<dbReference type="PANTHER" id="PTHR16056">
    <property type="entry name" value="REGULATOR OF MICROTUBULE DYNAMICS PROTEIN"/>
    <property type="match status" value="1"/>
</dbReference>
<keyword evidence="3" id="KW-0963">Cytoplasm</keyword>
<evidence type="ECO:0000256" key="6">
    <source>
        <dbReference type="ARBA" id="ARBA00023212"/>
    </source>
</evidence>
<name>A0A6P8I9I8_ACTTE</name>
<evidence type="ECO:0000256" key="7">
    <source>
        <dbReference type="ARBA" id="ARBA00039966"/>
    </source>
</evidence>
<keyword evidence="6" id="KW-0206">Cytoskeleton</keyword>
<evidence type="ECO:0000256" key="1">
    <source>
        <dbReference type="ARBA" id="ARBA00004245"/>
    </source>
</evidence>
<dbReference type="GO" id="GO:0005876">
    <property type="term" value="C:spindle microtubule"/>
    <property type="evidence" value="ECO:0007669"/>
    <property type="project" value="TreeGrafter"/>
</dbReference>
<evidence type="ECO:0000313" key="10">
    <source>
        <dbReference type="RefSeq" id="XP_031561314.1"/>
    </source>
</evidence>
<dbReference type="Proteomes" id="UP000515163">
    <property type="component" value="Unplaced"/>
</dbReference>
<dbReference type="InterPro" id="IPR049039">
    <property type="entry name" value="RMD1-3_a_helical_rpt"/>
</dbReference>
<dbReference type="GO" id="GO:0008017">
    <property type="term" value="F:microtubule binding"/>
    <property type="evidence" value="ECO:0007669"/>
    <property type="project" value="TreeGrafter"/>
</dbReference>
<reference evidence="10 11" key="1">
    <citation type="submission" date="2025-04" db="UniProtKB">
        <authorList>
            <consortium name="RefSeq"/>
        </authorList>
    </citation>
    <scope>IDENTIFICATION</scope>
    <source>
        <tissue evidence="10 11">Tentacle</tissue>
    </source>
</reference>